<comment type="caution">
    <text evidence="2">The sequence shown here is derived from an EMBL/GenBank/DDBJ whole genome shotgun (WGS) entry which is preliminary data.</text>
</comment>
<proteinExistence type="predicted"/>
<evidence type="ECO:0000313" key="3">
    <source>
        <dbReference type="Proteomes" id="UP000274358"/>
    </source>
</evidence>
<reference evidence="2 3" key="1">
    <citation type="submission" date="2018-12" db="EMBL/GenBank/DDBJ databases">
        <title>Dyella dinghuensis sp. nov. DHOA06 and Dyella choica sp. nov. 4M-K27, isolated from forest soil.</title>
        <authorList>
            <person name="Qiu L.-H."/>
            <person name="Gao Z.-H."/>
        </authorList>
    </citation>
    <scope>NUCLEOTIDE SEQUENCE [LARGE SCALE GENOMIC DNA]</scope>
    <source>
        <strain evidence="2 3">4M-K27</strain>
    </source>
</reference>
<dbReference type="OrthoDB" id="5950643at2"/>
<organism evidence="2 3">
    <name type="scientific">Dyella choica</name>
    <dbReference type="NCBI Taxonomy" id="1927959"/>
    <lineage>
        <taxon>Bacteria</taxon>
        <taxon>Pseudomonadati</taxon>
        <taxon>Pseudomonadota</taxon>
        <taxon>Gammaproteobacteria</taxon>
        <taxon>Lysobacterales</taxon>
        <taxon>Rhodanobacteraceae</taxon>
        <taxon>Dyella</taxon>
    </lineage>
</organism>
<evidence type="ECO:0000313" key="2">
    <source>
        <dbReference type="EMBL" id="RUL70511.1"/>
    </source>
</evidence>
<name>A0A432M0Q7_9GAMM</name>
<protein>
    <submittedName>
        <fullName evidence="2">Uncharacterized protein</fullName>
    </submittedName>
</protein>
<gene>
    <name evidence="2" type="ORF">EKH80_20140</name>
</gene>
<dbReference type="RefSeq" id="WP_126686598.1">
    <property type="nucleotide sequence ID" value="NZ_RYYV01000022.1"/>
</dbReference>
<accession>A0A432M0Q7</accession>
<evidence type="ECO:0000256" key="1">
    <source>
        <dbReference type="SAM" id="SignalP"/>
    </source>
</evidence>
<feature type="chain" id="PRO_5019148016" evidence="1">
    <location>
        <begin position="25"/>
        <end position="195"/>
    </location>
</feature>
<dbReference type="Proteomes" id="UP000274358">
    <property type="component" value="Unassembled WGS sequence"/>
</dbReference>
<dbReference type="EMBL" id="RYYV01000022">
    <property type="protein sequence ID" value="RUL70511.1"/>
    <property type="molecule type" value="Genomic_DNA"/>
</dbReference>
<feature type="signal peptide" evidence="1">
    <location>
        <begin position="1"/>
        <end position="24"/>
    </location>
</feature>
<dbReference type="AlphaFoldDB" id="A0A432M0Q7"/>
<dbReference type="Pfam" id="PF21955">
    <property type="entry name" value="CarG-like"/>
    <property type="match status" value="1"/>
</dbReference>
<keyword evidence="1" id="KW-0732">Signal</keyword>
<dbReference type="InterPro" id="IPR054139">
    <property type="entry name" value="CarG-like"/>
</dbReference>
<keyword evidence="3" id="KW-1185">Reference proteome</keyword>
<sequence>MHKQVLWTIGFLAVLCLVTGFASASEQDGNAEISIDNGINRFVLDGKEFMAVRAIRENFNAHDFDVVTFYVRDSDTWKLVPLFEDYSDKQGAERDLLTVSGGADCVLHDFRLLRATATHPLELVAADRELGKSYADSNIVHFTYFELATNDANIPGRPSLYFKMQKSTVARAQYCDVNEALDKELHLGADSHFSR</sequence>